<keyword evidence="1" id="KW-0560">Oxidoreductase</keyword>
<dbReference type="Pfam" id="PF00106">
    <property type="entry name" value="adh_short"/>
    <property type="match status" value="1"/>
</dbReference>
<dbReference type="PANTHER" id="PTHR47534:SF3">
    <property type="entry name" value="ALCOHOL DEHYDROGENASE-LIKE C-TERMINAL DOMAIN-CONTAINING PROTEIN"/>
    <property type="match status" value="1"/>
</dbReference>
<evidence type="ECO:0000313" key="2">
    <source>
        <dbReference type="EMBL" id="CAK7223388.1"/>
    </source>
</evidence>
<keyword evidence="3" id="KW-1185">Reference proteome</keyword>
<accession>A0ABP0BUU9</accession>
<dbReference type="Proteomes" id="UP001642405">
    <property type="component" value="Unassembled WGS sequence"/>
</dbReference>
<dbReference type="InterPro" id="IPR036291">
    <property type="entry name" value="NAD(P)-bd_dom_sf"/>
</dbReference>
<evidence type="ECO:0000256" key="1">
    <source>
        <dbReference type="ARBA" id="ARBA00023002"/>
    </source>
</evidence>
<comment type="caution">
    <text evidence="2">The sequence shown here is derived from an EMBL/GenBank/DDBJ whole genome shotgun (WGS) entry which is preliminary data.</text>
</comment>
<dbReference type="Gene3D" id="3.40.50.720">
    <property type="entry name" value="NAD(P)-binding Rossmann-like Domain"/>
    <property type="match status" value="1"/>
</dbReference>
<name>A0ABP0BUU9_9PEZI</name>
<gene>
    <name evidence="2" type="ORF">SCUCBS95973_005161</name>
</gene>
<dbReference type="InterPro" id="IPR002347">
    <property type="entry name" value="SDR_fam"/>
</dbReference>
<evidence type="ECO:0000313" key="3">
    <source>
        <dbReference type="Proteomes" id="UP001642405"/>
    </source>
</evidence>
<organism evidence="2 3">
    <name type="scientific">Sporothrix curviconia</name>
    <dbReference type="NCBI Taxonomy" id="1260050"/>
    <lineage>
        <taxon>Eukaryota</taxon>
        <taxon>Fungi</taxon>
        <taxon>Dikarya</taxon>
        <taxon>Ascomycota</taxon>
        <taxon>Pezizomycotina</taxon>
        <taxon>Sordariomycetes</taxon>
        <taxon>Sordariomycetidae</taxon>
        <taxon>Ophiostomatales</taxon>
        <taxon>Ophiostomataceae</taxon>
        <taxon>Sporothrix</taxon>
    </lineage>
</organism>
<proteinExistence type="predicted"/>
<dbReference type="EMBL" id="CAWUHB010000027">
    <property type="protein sequence ID" value="CAK7223388.1"/>
    <property type="molecule type" value="Genomic_DNA"/>
</dbReference>
<evidence type="ECO:0008006" key="4">
    <source>
        <dbReference type="Google" id="ProtNLM"/>
    </source>
</evidence>
<dbReference type="SUPFAM" id="SSF51735">
    <property type="entry name" value="NAD(P)-binding Rossmann-fold domains"/>
    <property type="match status" value="1"/>
</dbReference>
<dbReference type="InterPro" id="IPR052228">
    <property type="entry name" value="Sec_Metab_Biosynth_Oxidored"/>
</dbReference>
<sequence>MVSISEVKASNARNTLDTVPRTSVMCGATDGIGKAFLIRLVATKLPVRVYVVGRNGDKHKAFLDSLRKTSPEADLVWLECQLSQGAEIQRICNEIKRREASIDLLYMSAGFILAGNNTSEAEKQHSTSLMLAYYGRVLFMMHLLPLLEASSNIPRVISVLAAGNEFAGVFLDDLDLLQPEHKGLVQRSRSMSTYTTISMGRLAREHPRVLFFHHYPGGVNTDLFKKTWGKAWYWPLMSVSLAVFATSPEDAAEKIMYMSTSAKYSGGSSKDESGKGVPVSSGQSAALNMNKAHGGGALFLVNDKMKEIDQSKVMAELEKRNAPTIVWQKAMDMIKPFL</sequence>
<dbReference type="PANTHER" id="PTHR47534">
    <property type="entry name" value="YALI0E05731P"/>
    <property type="match status" value="1"/>
</dbReference>
<reference evidence="2 3" key="1">
    <citation type="submission" date="2024-01" db="EMBL/GenBank/DDBJ databases">
        <authorList>
            <person name="Allen C."/>
            <person name="Tagirdzhanova G."/>
        </authorList>
    </citation>
    <scope>NUCLEOTIDE SEQUENCE [LARGE SCALE GENOMIC DNA]</scope>
</reference>
<protein>
    <recommendedName>
        <fullName evidence="4">NAD(P)-binding protein</fullName>
    </recommendedName>
</protein>